<proteinExistence type="predicted"/>
<name>A0A158I176_9BURK</name>
<keyword evidence="2" id="KW-1185">Reference proteome</keyword>
<dbReference type="Pfam" id="PF11453">
    <property type="entry name" value="DUF2950"/>
    <property type="match status" value="1"/>
</dbReference>
<dbReference type="EMBL" id="FCNW02000023">
    <property type="protein sequence ID" value="SAL50364.1"/>
    <property type="molecule type" value="Genomic_DNA"/>
</dbReference>
<dbReference type="AlphaFoldDB" id="A0A158I176"/>
<protein>
    <submittedName>
        <fullName evidence="1">Uncharacterized protein</fullName>
    </submittedName>
</protein>
<reference evidence="1" key="1">
    <citation type="submission" date="2016-01" db="EMBL/GenBank/DDBJ databases">
        <authorList>
            <person name="Peeters C."/>
        </authorList>
    </citation>
    <scope>NUCLEOTIDE SEQUENCE [LARGE SCALE GENOMIC DNA]</scope>
    <source>
        <strain evidence="1">LMG 22934</strain>
    </source>
</reference>
<gene>
    <name evidence="1" type="ORF">AWB65_04090</name>
</gene>
<organism evidence="1 2">
    <name type="scientific">Caballeronia humi</name>
    <dbReference type="NCBI Taxonomy" id="326474"/>
    <lineage>
        <taxon>Bacteria</taxon>
        <taxon>Pseudomonadati</taxon>
        <taxon>Pseudomonadota</taxon>
        <taxon>Betaproteobacteria</taxon>
        <taxon>Burkholderiales</taxon>
        <taxon>Burkholderiaceae</taxon>
        <taxon>Caballeronia</taxon>
    </lineage>
</organism>
<accession>A0A158I176</accession>
<evidence type="ECO:0000313" key="2">
    <source>
        <dbReference type="Proteomes" id="UP000054977"/>
    </source>
</evidence>
<comment type="caution">
    <text evidence="1">The sequence shown here is derived from an EMBL/GenBank/DDBJ whole genome shotgun (WGS) entry which is preliminary data.</text>
</comment>
<dbReference type="InterPro" id="IPR021556">
    <property type="entry name" value="DUF2950"/>
</dbReference>
<evidence type="ECO:0000313" key="1">
    <source>
        <dbReference type="EMBL" id="SAL50364.1"/>
    </source>
</evidence>
<sequence length="55" mass="6071">MGKHSGQVYERNIELDSAAKAEATKSFDAGAGWSRLPYPDSHKYCQSSNLEPLLD</sequence>
<dbReference type="Proteomes" id="UP000054977">
    <property type="component" value="Unassembled WGS sequence"/>
</dbReference>